<dbReference type="InterPro" id="IPR057251">
    <property type="entry name" value="FP_C"/>
</dbReference>
<dbReference type="AlphaFoldDB" id="A0A6S7IH16"/>
<organism evidence="3 4">
    <name type="scientific">Paramuricea clavata</name>
    <name type="common">Red gorgonian</name>
    <name type="synonym">Violescent sea-whip</name>
    <dbReference type="NCBI Taxonomy" id="317549"/>
    <lineage>
        <taxon>Eukaryota</taxon>
        <taxon>Metazoa</taxon>
        <taxon>Cnidaria</taxon>
        <taxon>Anthozoa</taxon>
        <taxon>Octocorallia</taxon>
        <taxon>Malacalcyonacea</taxon>
        <taxon>Plexauridae</taxon>
        <taxon>Paramuricea</taxon>
    </lineage>
</organism>
<gene>
    <name evidence="3" type="ORF">PACLA_8A010451</name>
</gene>
<evidence type="ECO:0000256" key="1">
    <source>
        <dbReference type="SAM" id="MobiDB-lite"/>
    </source>
</evidence>
<protein>
    <recommendedName>
        <fullName evidence="2">FP protein C-terminal domain-containing protein</fullName>
    </recommendedName>
</protein>
<evidence type="ECO:0000259" key="2">
    <source>
        <dbReference type="Pfam" id="PF25298"/>
    </source>
</evidence>
<feature type="domain" description="FP protein C-terminal" evidence="2">
    <location>
        <begin position="213"/>
        <end position="264"/>
    </location>
</feature>
<comment type="caution">
    <text evidence="3">The sequence shown here is derived from an EMBL/GenBank/DDBJ whole genome shotgun (WGS) entry which is preliminary data.</text>
</comment>
<dbReference type="OrthoDB" id="5984307at2759"/>
<sequence>MSVTVKSLKKENDSLKEQINALSKDFDRLRSKLRNEAQTENGQGQQDGSPNVEIQNNLEFYSKSYDDLSSSQKKSTVELQQFKNRLDILSDKVENISAAIEESQQYGYRYNMKLMGIPDNNSSESASETTNLCLKLFQKLGVEITWNDIDIAHRVPSRSARPSPRPIICKFVRRIVKEETIKARKNICKVTPADIGLQGQDPMAEAKIFEHLTPGVQKLLAEARKFQLQHGLRFRWVKNFKVYLRVTESSRPLLIKSPSDLENLRISIPGGSVSPRS</sequence>
<dbReference type="EMBL" id="CACRXK020005184">
    <property type="protein sequence ID" value="CAB4005391.1"/>
    <property type="molecule type" value="Genomic_DNA"/>
</dbReference>
<keyword evidence="4" id="KW-1185">Reference proteome</keyword>
<evidence type="ECO:0000313" key="3">
    <source>
        <dbReference type="EMBL" id="CAB4005391.1"/>
    </source>
</evidence>
<feature type="compositionally biased region" description="Polar residues" evidence="1">
    <location>
        <begin position="38"/>
        <end position="52"/>
    </location>
</feature>
<dbReference type="Proteomes" id="UP001152795">
    <property type="component" value="Unassembled WGS sequence"/>
</dbReference>
<dbReference type="Gene3D" id="3.30.70.1820">
    <property type="entry name" value="L1 transposable element, RRM domain"/>
    <property type="match status" value="1"/>
</dbReference>
<accession>A0A6S7IH16</accession>
<reference evidence="3" key="1">
    <citation type="submission" date="2020-04" db="EMBL/GenBank/DDBJ databases">
        <authorList>
            <person name="Alioto T."/>
            <person name="Alioto T."/>
            <person name="Gomez Garrido J."/>
        </authorList>
    </citation>
    <scope>NUCLEOTIDE SEQUENCE</scope>
    <source>
        <strain evidence="3">A484AB</strain>
    </source>
</reference>
<evidence type="ECO:0000313" key="4">
    <source>
        <dbReference type="Proteomes" id="UP001152795"/>
    </source>
</evidence>
<name>A0A6S7IH16_PARCT</name>
<dbReference type="Pfam" id="PF25298">
    <property type="entry name" value="Baculo_FP_2nd"/>
    <property type="match status" value="1"/>
</dbReference>
<feature type="region of interest" description="Disordered" evidence="1">
    <location>
        <begin position="32"/>
        <end position="52"/>
    </location>
</feature>
<proteinExistence type="predicted"/>